<sequence length="405" mass="41533">MVRGPIWSAAVVFLLGLNLRPAVTSLGSALPDIAAAPGVTGAVAAVLVALPLWVCGIGGLLAPWLQAATGTQRTVQVALVLLAAAQVVRVADGPFLLIAGTVLVCVAIALIATMLPLLVGGKSTAFSVCYTLSLGCGSTAGALITPWIVSESSWRFGLAGWAVLAAVTVPFSRRLDGNRPQRGVLSPLAVSKSGRAWGLTVYFGLVSTVTFLVMGWLPAILRDAGVSADVAGACLSLSMILGLPMMWLVPWWVHKRHNQHALLALLVLPSMISVAGLLAAPAVMPWLWATGLGVGMGGIALALTSIPRRAGADPQITTALSAMVQGGGFLIAGVGALACGLVHTITQSWQASLVMVLVVLCGQAGAGLVVVRPGVVRSAAVPQQRTAAWPERVPHLSANEPCPPR</sequence>
<evidence type="ECO:0000313" key="2">
    <source>
        <dbReference type="EMBL" id="SMD17708.1"/>
    </source>
</evidence>
<evidence type="ECO:0000313" key="3">
    <source>
        <dbReference type="Proteomes" id="UP000192674"/>
    </source>
</evidence>
<keyword evidence="3" id="KW-1185">Reference proteome</keyword>
<reference evidence="2 3" key="1">
    <citation type="submission" date="2017-04" db="EMBL/GenBank/DDBJ databases">
        <authorList>
            <person name="Afonso C.L."/>
            <person name="Miller P.J."/>
            <person name="Scott M.A."/>
            <person name="Spackman E."/>
            <person name="Goraichik I."/>
            <person name="Dimitrov K.M."/>
            <person name="Suarez D.L."/>
            <person name="Swayne D.E."/>
        </authorList>
    </citation>
    <scope>NUCLEOTIDE SEQUENCE [LARGE SCALE GENOMIC DNA]</scope>
    <source>
        <strain evidence="2 3">DSM 43828</strain>
    </source>
</reference>
<gene>
    <name evidence="2" type="ORF">SAMN05661093_05614</name>
</gene>
<feature type="transmembrane region" description="Helical" evidence="1">
    <location>
        <begin position="74"/>
        <end position="91"/>
    </location>
</feature>
<dbReference type="AlphaFoldDB" id="A0A1Y5XWL4"/>
<feature type="transmembrane region" description="Helical" evidence="1">
    <location>
        <begin position="97"/>
        <end position="118"/>
    </location>
</feature>
<dbReference type="OrthoDB" id="5317164at2"/>
<dbReference type="Proteomes" id="UP000192674">
    <property type="component" value="Unassembled WGS sequence"/>
</dbReference>
<keyword evidence="1" id="KW-0812">Transmembrane</keyword>
<proteinExistence type="predicted"/>
<feature type="transmembrane region" description="Helical" evidence="1">
    <location>
        <begin position="125"/>
        <end position="148"/>
    </location>
</feature>
<name>A0A1Y5XWL4_KIBAR</name>
<dbReference type="InterPro" id="IPR036259">
    <property type="entry name" value="MFS_trans_sf"/>
</dbReference>
<feature type="transmembrane region" description="Helical" evidence="1">
    <location>
        <begin position="261"/>
        <end position="280"/>
    </location>
</feature>
<dbReference type="PANTHER" id="PTHR23523:SF1">
    <property type="entry name" value="CYANATE TRANSPORT PROTEIN CYNX"/>
    <property type="match status" value="1"/>
</dbReference>
<dbReference type="GO" id="GO:0022857">
    <property type="term" value="F:transmembrane transporter activity"/>
    <property type="evidence" value="ECO:0007669"/>
    <property type="project" value="InterPro"/>
</dbReference>
<protein>
    <submittedName>
        <fullName evidence="2">MFS transporter, CP family, cyanate transporter</fullName>
    </submittedName>
</protein>
<keyword evidence="1" id="KW-1133">Transmembrane helix</keyword>
<dbReference type="Pfam" id="PF07690">
    <property type="entry name" value="MFS_1"/>
    <property type="match status" value="1"/>
</dbReference>
<feature type="transmembrane region" description="Helical" evidence="1">
    <location>
        <begin position="349"/>
        <end position="371"/>
    </location>
</feature>
<dbReference type="PANTHER" id="PTHR23523">
    <property type="match status" value="1"/>
</dbReference>
<feature type="transmembrane region" description="Helical" evidence="1">
    <location>
        <begin position="196"/>
        <end position="218"/>
    </location>
</feature>
<feature type="transmembrane region" description="Helical" evidence="1">
    <location>
        <begin position="318"/>
        <end position="343"/>
    </location>
</feature>
<evidence type="ECO:0000256" key="1">
    <source>
        <dbReference type="SAM" id="Phobius"/>
    </source>
</evidence>
<keyword evidence="1" id="KW-0472">Membrane</keyword>
<feature type="transmembrane region" description="Helical" evidence="1">
    <location>
        <begin position="286"/>
        <end position="306"/>
    </location>
</feature>
<feature type="transmembrane region" description="Helical" evidence="1">
    <location>
        <begin position="230"/>
        <end position="249"/>
    </location>
</feature>
<dbReference type="InterPro" id="IPR052524">
    <property type="entry name" value="MFS_Cyanate_Porter"/>
</dbReference>
<feature type="transmembrane region" description="Helical" evidence="1">
    <location>
        <begin position="39"/>
        <end position="62"/>
    </location>
</feature>
<dbReference type="RefSeq" id="WP_084429924.1">
    <property type="nucleotide sequence ID" value="NZ_FWXV01000005.1"/>
</dbReference>
<dbReference type="SUPFAM" id="SSF103473">
    <property type="entry name" value="MFS general substrate transporter"/>
    <property type="match status" value="1"/>
</dbReference>
<dbReference type="InterPro" id="IPR011701">
    <property type="entry name" value="MFS"/>
</dbReference>
<accession>A0A1Y5XWL4</accession>
<dbReference type="EMBL" id="FWXV01000005">
    <property type="protein sequence ID" value="SMD17708.1"/>
    <property type="molecule type" value="Genomic_DNA"/>
</dbReference>
<dbReference type="Gene3D" id="1.20.1250.20">
    <property type="entry name" value="MFS general substrate transporter like domains"/>
    <property type="match status" value="1"/>
</dbReference>
<feature type="transmembrane region" description="Helical" evidence="1">
    <location>
        <begin position="154"/>
        <end position="175"/>
    </location>
</feature>
<organism evidence="2 3">
    <name type="scientific">Kibdelosporangium aridum</name>
    <dbReference type="NCBI Taxonomy" id="2030"/>
    <lineage>
        <taxon>Bacteria</taxon>
        <taxon>Bacillati</taxon>
        <taxon>Actinomycetota</taxon>
        <taxon>Actinomycetes</taxon>
        <taxon>Pseudonocardiales</taxon>
        <taxon>Pseudonocardiaceae</taxon>
        <taxon>Kibdelosporangium</taxon>
    </lineage>
</organism>